<dbReference type="EMBL" id="BJMM01000012">
    <property type="protein sequence ID" value="GEB50424.1"/>
    <property type="molecule type" value="Genomic_DNA"/>
</dbReference>
<dbReference type="Proteomes" id="UP000319210">
    <property type="component" value="Unassembled WGS sequence"/>
</dbReference>
<accession>A0A4Y3QYD8</accession>
<proteinExistence type="predicted"/>
<reference evidence="1 2" key="1">
    <citation type="submission" date="2019-06" db="EMBL/GenBank/DDBJ databases">
        <title>Whole genome shotgun sequence of Streptomyces cacaoi subsp. cacaoi NBRC 12748.</title>
        <authorList>
            <person name="Hosoyama A."/>
            <person name="Uohara A."/>
            <person name="Ohji S."/>
            <person name="Ichikawa N."/>
        </authorList>
    </citation>
    <scope>NUCLEOTIDE SEQUENCE [LARGE SCALE GENOMIC DNA]</scope>
    <source>
        <strain evidence="1 2">NBRC 12748</strain>
    </source>
</reference>
<evidence type="ECO:0000313" key="2">
    <source>
        <dbReference type="Proteomes" id="UP000319210"/>
    </source>
</evidence>
<organism evidence="1 2">
    <name type="scientific">Streptomyces cacaoi</name>
    <dbReference type="NCBI Taxonomy" id="1898"/>
    <lineage>
        <taxon>Bacteria</taxon>
        <taxon>Bacillati</taxon>
        <taxon>Actinomycetota</taxon>
        <taxon>Actinomycetes</taxon>
        <taxon>Kitasatosporales</taxon>
        <taxon>Streptomycetaceae</taxon>
        <taxon>Streptomyces</taxon>
    </lineage>
</organism>
<keyword evidence="2" id="KW-1185">Reference proteome</keyword>
<protein>
    <submittedName>
        <fullName evidence="1">Uncharacterized protein</fullName>
    </submittedName>
</protein>
<comment type="caution">
    <text evidence="1">The sequence shown here is derived from an EMBL/GenBank/DDBJ whole genome shotgun (WGS) entry which is preliminary data.</text>
</comment>
<evidence type="ECO:0000313" key="1">
    <source>
        <dbReference type="EMBL" id="GEB50424.1"/>
    </source>
</evidence>
<name>A0A4Y3QYD8_STRCI</name>
<dbReference type="AlphaFoldDB" id="A0A4Y3QYD8"/>
<sequence length="82" mass="9047">MTSTQRSTGRVKTYTFAEVSQVANHAADTVLAEMGLDDRDFDVVGLVVNYFLSGLKTPGISLSDAARENYECDLEEIRGWLT</sequence>
<gene>
    <name evidence="1" type="ORF">SCA03_29750</name>
</gene>
<dbReference type="RefSeq" id="WP_086814126.1">
    <property type="nucleotide sequence ID" value="NZ_BJMM01000012.1"/>
</dbReference>